<organism evidence="3 4">
    <name type="scientific">Flavilitoribacter nigricans (strain ATCC 23147 / DSM 23189 / NBRC 102662 / NCIMB 1420 / SS-2)</name>
    <name type="common">Lewinella nigricans</name>
    <dbReference type="NCBI Taxonomy" id="1122177"/>
    <lineage>
        <taxon>Bacteria</taxon>
        <taxon>Pseudomonadati</taxon>
        <taxon>Bacteroidota</taxon>
        <taxon>Saprospiria</taxon>
        <taxon>Saprospirales</taxon>
        <taxon>Lewinellaceae</taxon>
        <taxon>Flavilitoribacter</taxon>
    </lineage>
</organism>
<dbReference type="RefSeq" id="WP_099154349.1">
    <property type="nucleotide sequence ID" value="NZ_PDUD01000042.1"/>
</dbReference>
<dbReference type="EMBL" id="PDUD01000042">
    <property type="protein sequence ID" value="PHN02321.1"/>
    <property type="molecule type" value="Genomic_DNA"/>
</dbReference>
<dbReference type="Proteomes" id="UP000223913">
    <property type="component" value="Unassembled WGS sequence"/>
</dbReference>
<dbReference type="AlphaFoldDB" id="A0A2D0N1A9"/>
<keyword evidence="4" id="KW-1185">Reference proteome</keyword>
<gene>
    <name evidence="3" type="ORF">CRP01_33025</name>
</gene>
<name>A0A2D0N1A9_FLAN2</name>
<feature type="region of interest" description="Disordered" evidence="1">
    <location>
        <begin position="1"/>
        <end position="53"/>
    </location>
</feature>
<protein>
    <recommendedName>
        <fullName evidence="2">Effector-associated domain-containing protein</fullName>
    </recommendedName>
</protein>
<dbReference type="InterPro" id="IPR045439">
    <property type="entry name" value="EAD11"/>
</dbReference>
<accession>A0A2D0N1A9</accession>
<feature type="compositionally biased region" description="Polar residues" evidence="1">
    <location>
        <begin position="7"/>
        <end position="19"/>
    </location>
</feature>
<evidence type="ECO:0000313" key="4">
    <source>
        <dbReference type="Proteomes" id="UP000223913"/>
    </source>
</evidence>
<evidence type="ECO:0000313" key="3">
    <source>
        <dbReference type="EMBL" id="PHN02321.1"/>
    </source>
</evidence>
<proteinExistence type="predicted"/>
<feature type="domain" description="Effector-associated" evidence="2">
    <location>
        <begin position="55"/>
        <end position="131"/>
    </location>
</feature>
<comment type="caution">
    <text evidence="3">The sequence shown here is derived from an EMBL/GenBank/DDBJ whole genome shotgun (WGS) entry which is preliminary data.</text>
</comment>
<dbReference type="Pfam" id="PF19964">
    <property type="entry name" value="EAD11"/>
    <property type="match status" value="1"/>
</dbReference>
<evidence type="ECO:0000256" key="1">
    <source>
        <dbReference type="SAM" id="MobiDB-lite"/>
    </source>
</evidence>
<evidence type="ECO:0000259" key="2">
    <source>
        <dbReference type="Pfam" id="PF19964"/>
    </source>
</evidence>
<sequence length="132" mass="14687">MDDKNKNSGNKNTVSNSNIKAGGNVHIGDIVNIHQHISDPAPEPPKSPSEVSSMIQDLRNQVGRGKIKQVLEKMLELSQDDQDQQNTVILLSQRWNSLKREERMGVIGRSDASVTNNRITMSILDLLDELDS</sequence>
<reference evidence="3 4" key="1">
    <citation type="submission" date="2017-10" db="EMBL/GenBank/DDBJ databases">
        <title>The draft genome sequence of Lewinella nigricans NBRC 102662.</title>
        <authorList>
            <person name="Wang K."/>
        </authorList>
    </citation>
    <scope>NUCLEOTIDE SEQUENCE [LARGE SCALE GENOMIC DNA]</scope>
    <source>
        <strain evidence="3 4">NBRC 102662</strain>
    </source>
</reference>